<sequence>MDSSAEENNKDSDTEPKFCSALYNQLPDRRKILLILAQILALLFLYTTLYGILGSDALPGSEIFALFFLFVSAHILGKLFIFIKLPRLIGMLIAGFLFRNLPFIPYFDHLSTLWPMTLRNLTFVIILFKAGLGLDSEMLKTLKLIVLRLTFMPCIVETIIASMTSYFLLDMPWTWAFMLGLVWENEVVF</sequence>
<comment type="subcellular location">
    <subcellularLocation>
        <location evidence="1">Membrane</location>
        <topology evidence="1">Multi-pass membrane protein</topology>
    </subcellularLocation>
</comment>
<dbReference type="AlphaFoldDB" id="A0A8X6HEG9"/>
<keyword evidence="4 6" id="KW-1133">Transmembrane helix</keyword>
<dbReference type="InterPro" id="IPR038770">
    <property type="entry name" value="Na+/solute_symporter_sf"/>
</dbReference>
<feature type="transmembrane region" description="Helical" evidence="6">
    <location>
        <begin position="88"/>
        <end position="107"/>
    </location>
</feature>
<comment type="similarity">
    <text evidence="2">Belongs to the monovalent cation:proton antiporter 1 (CPA1) transporter (TC 2.A.36) family.</text>
</comment>
<evidence type="ECO:0000256" key="5">
    <source>
        <dbReference type="ARBA" id="ARBA00023136"/>
    </source>
</evidence>
<protein>
    <recommendedName>
        <fullName evidence="7">Cation/H+ exchanger transmembrane domain-containing protein</fullName>
    </recommendedName>
</protein>
<evidence type="ECO:0000313" key="8">
    <source>
        <dbReference type="EMBL" id="GFR22094.1"/>
    </source>
</evidence>
<dbReference type="GO" id="GO:1902600">
    <property type="term" value="P:proton transmembrane transport"/>
    <property type="evidence" value="ECO:0007669"/>
    <property type="project" value="InterPro"/>
</dbReference>
<keyword evidence="5 6" id="KW-0472">Membrane</keyword>
<evidence type="ECO:0000259" key="7">
    <source>
        <dbReference type="Pfam" id="PF00999"/>
    </source>
</evidence>
<dbReference type="Gene3D" id="1.20.1530.20">
    <property type="match status" value="1"/>
</dbReference>
<feature type="transmembrane region" description="Helical" evidence="6">
    <location>
        <begin position="63"/>
        <end position="81"/>
    </location>
</feature>
<evidence type="ECO:0000256" key="4">
    <source>
        <dbReference type="ARBA" id="ARBA00022989"/>
    </source>
</evidence>
<keyword evidence="9" id="KW-1185">Reference proteome</keyword>
<evidence type="ECO:0000256" key="1">
    <source>
        <dbReference type="ARBA" id="ARBA00004141"/>
    </source>
</evidence>
<evidence type="ECO:0000256" key="3">
    <source>
        <dbReference type="ARBA" id="ARBA00022692"/>
    </source>
</evidence>
<evidence type="ECO:0000256" key="6">
    <source>
        <dbReference type="SAM" id="Phobius"/>
    </source>
</evidence>
<gene>
    <name evidence="8" type="primary">SLC9B1</name>
    <name evidence="8" type="ORF">TNCT_195911</name>
</gene>
<evidence type="ECO:0000256" key="2">
    <source>
        <dbReference type="ARBA" id="ARBA00007367"/>
    </source>
</evidence>
<comment type="caution">
    <text evidence="8">The sequence shown here is derived from an EMBL/GenBank/DDBJ whole genome shotgun (WGS) entry which is preliminary data.</text>
</comment>
<dbReference type="PANTHER" id="PTHR31102:SF1">
    <property type="entry name" value="CATION_H+ EXCHANGER DOMAIN-CONTAINING PROTEIN"/>
    <property type="match status" value="1"/>
</dbReference>
<feature type="domain" description="Cation/H+ exchanger transmembrane" evidence="7">
    <location>
        <begin position="73"/>
        <end position="181"/>
    </location>
</feature>
<organism evidence="8 9">
    <name type="scientific">Trichonephila clavata</name>
    <name type="common">Joro spider</name>
    <name type="synonym">Nephila clavata</name>
    <dbReference type="NCBI Taxonomy" id="2740835"/>
    <lineage>
        <taxon>Eukaryota</taxon>
        <taxon>Metazoa</taxon>
        <taxon>Ecdysozoa</taxon>
        <taxon>Arthropoda</taxon>
        <taxon>Chelicerata</taxon>
        <taxon>Arachnida</taxon>
        <taxon>Araneae</taxon>
        <taxon>Araneomorphae</taxon>
        <taxon>Entelegynae</taxon>
        <taxon>Araneoidea</taxon>
        <taxon>Nephilidae</taxon>
        <taxon>Trichonephila</taxon>
    </lineage>
</organism>
<evidence type="ECO:0000313" key="9">
    <source>
        <dbReference type="Proteomes" id="UP000887116"/>
    </source>
</evidence>
<dbReference type="GO" id="GO:0016020">
    <property type="term" value="C:membrane"/>
    <property type="evidence" value="ECO:0007669"/>
    <property type="project" value="UniProtKB-SubCell"/>
</dbReference>
<feature type="transmembrane region" description="Helical" evidence="6">
    <location>
        <begin position="32"/>
        <end position="51"/>
    </location>
</feature>
<reference evidence="8" key="1">
    <citation type="submission" date="2020-07" db="EMBL/GenBank/DDBJ databases">
        <title>Multicomponent nature underlies the extraordinary mechanical properties of spider dragline silk.</title>
        <authorList>
            <person name="Kono N."/>
            <person name="Nakamura H."/>
            <person name="Mori M."/>
            <person name="Yoshida Y."/>
            <person name="Ohtoshi R."/>
            <person name="Malay A.D."/>
            <person name="Moran D.A.P."/>
            <person name="Tomita M."/>
            <person name="Numata K."/>
            <person name="Arakawa K."/>
        </authorList>
    </citation>
    <scope>NUCLEOTIDE SEQUENCE</scope>
</reference>
<dbReference type="InterPro" id="IPR051843">
    <property type="entry name" value="CPA1_transporter"/>
</dbReference>
<dbReference type="GO" id="GO:0015297">
    <property type="term" value="F:antiporter activity"/>
    <property type="evidence" value="ECO:0007669"/>
    <property type="project" value="InterPro"/>
</dbReference>
<dbReference type="InterPro" id="IPR006153">
    <property type="entry name" value="Cation/H_exchanger_TM"/>
</dbReference>
<proteinExistence type="inferred from homology"/>
<dbReference type="OrthoDB" id="6436378at2759"/>
<dbReference type="Pfam" id="PF00999">
    <property type="entry name" value="Na_H_Exchanger"/>
    <property type="match status" value="1"/>
</dbReference>
<dbReference type="PANTHER" id="PTHR31102">
    <property type="match status" value="1"/>
</dbReference>
<dbReference type="EMBL" id="BMAO01008254">
    <property type="protein sequence ID" value="GFR22094.1"/>
    <property type="molecule type" value="Genomic_DNA"/>
</dbReference>
<dbReference type="Proteomes" id="UP000887116">
    <property type="component" value="Unassembled WGS sequence"/>
</dbReference>
<name>A0A8X6HEG9_TRICU</name>
<keyword evidence="3 6" id="KW-0812">Transmembrane</keyword>
<feature type="transmembrane region" description="Helical" evidence="6">
    <location>
        <begin position="146"/>
        <end position="169"/>
    </location>
</feature>
<feature type="transmembrane region" description="Helical" evidence="6">
    <location>
        <begin position="113"/>
        <end position="134"/>
    </location>
</feature>
<accession>A0A8X6HEG9</accession>